<protein>
    <submittedName>
        <fullName evidence="2">Uncharacterized protein</fullName>
    </submittedName>
</protein>
<dbReference type="InterPro" id="IPR020915">
    <property type="entry name" value="UPF0311"/>
</dbReference>
<evidence type="ECO:0000313" key="2">
    <source>
        <dbReference type="EMBL" id="TGO54527.1"/>
    </source>
</evidence>
<dbReference type="Pfam" id="PF11578">
    <property type="entry name" value="DUF3237"/>
    <property type="match status" value="1"/>
</dbReference>
<dbReference type="STRING" id="278944.A0A4Z1ICW4"/>
<dbReference type="PANTHER" id="PTHR37315:SF1">
    <property type="entry name" value="UPF0311 PROTEIN BLR7842"/>
    <property type="match status" value="1"/>
</dbReference>
<evidence type="ECO:0000256" key="1">
    <source>
        <dbReference type="SAM" id="MobiDB-lite"/>
    </source>
</evidence>
<comment type="caution">
    <text evidence="2">The sequence shown here is derived from an EMBL/GenBank/DDBJ whole genome shotgun (WGS) entry which is preliminary data.</text>
</comment>
<feature type="compositionally biased region" description="Polar residues" evidence="1">
    <location>
        <begin position="39"/>
        <end position="55"/>
    </location>
</feature>
<organism evidence="2 3">
    <name type="scientific">Botryotinia narcissicola</name>
    <dbReference type="NCBI Taxonomy" id="278944"/>
    <lineage>
        <taxon>Eukaryota</taxon>
        <taxon>Fungi</taxon>
        <taxon>Dikarya</taxon>
        <taxon>Ascomycota</taxon>
        <taxon>Pezizomycotina</taxon>
        <taxon>Leotiomycetes</taxon>
        <taxon>Helotiales</taxon>
        <taxon>Sclerotiniaceae</taxon>
        <taxon>Botryotinia</taxon>
    </lineage>
</organism>
<dbReference type="EMBL" id="PQXJ01000265">
    <property type="protein sequence ID" value="TGO54527.1"/>
    <property type="molecule type" value="Genomic_DNA"/>
</dbReference>
<name>A0A4Z1ICW4_9HELO</name>
<reference evidence="2 3" key="1">
    <citation type="submission" date="2017-12" db="EMBL/GenBank/DDBJ databases">
        <title>Comparative genomics of Botrytis spp.</title>
        <authorList>
            <person name="Valero-Jimenez C.A."/>
            <person name="Tapia P."/>
            <person name="Veloso J."/>
            <person name="Silva-Moreno E."/>
            <person name="Staats M."/>
            <person name="Valdes J.H."/>
            <person name="Van Kan J.A.L."/>
        </authorList>
    </citation>
    <scope>NUCLEOTIDE SEQUENCE [LARGE SCALE GENOMIC DNA]</scope>
    <source>
        <strain evidence="2 3">MUCL2120</strain>
    </source>
</reference>
<dbReference type="Gene3D" id="2.40.160.20">
    <property type="match status" value="1"/>
</dbReference>
<dbReference type="Proteomes" id="UP000297452">
    <property type="component" value="Unassembled WGS sequence"/>
</dbReference>
<dbReference type="PANTHER" id="PTHR37315">
    <property type="entry name" value="UPF0311 PROTEIN BLR7842"/>
    <property type="match status" value="1"/>
</dbReference>
<feature type="region of interest" description="Disordered" evidence="1">
    <location>
        <begin position="1"/>
        <end position="55"/>
    </location>
</feature>
<sequence length="305" mass="34031">MNSSISRIDWSVNGPQNVRGNLGDSSDSNDSRTSVGGRESSTLTARIQSSKTQRWTSTEDEDYTWDWNFAAQGNQTETNSNTSSYPHPDLSLPHPTLNLDFRMSVSLNPRISVGQTPFGHRNWISFTGGVWSGSWGSGIVLPGGQDSQLIIPDGSARLETNYLLQTHDDPPAHIAIKTHGWRTGPAEVLAQLADPALADQVDPNSYKFRLFIEMETGDERYSSRVNCGMWVGSGMRKGAEVIYEYVIVIQTWNSVPTDNVDVVHIEYHKVRSVTALNFVENNAFQRQGKCAMLSYKRTRSSKKRK</sequence>
<dbReference type="AlphaFoldDB" id="A0A4Z1ICW4"/>
<dbReference type="OrthoDB" id="3549121at2759"/>
<proteinExistence type="predicted"/>
<keyword evidence="3" id="KW-1185">Reference proteome</keyword>
<gene>
    <name evidence="2" type="ORF">BOTNAR_0265g00100</name>
</gene>
<accession>A0A4Z1ICW4</accession>
<evidence type="ECO:0000313" key="3">
    <source>
        <dbReference type="Proteomes" id="UP000297452"/>
    </source>
</evidence>